<feature type="region of interest" description="Disordered" evidence="1">
    <location>
        <begin position="353"/>
        <end position="373"/>
    </location>
</feature>
<feature type="domain" description="Mammalian cell entry C-terminal" evidence="3">
    <location>
        <begin position="122"/>
        <end position="293"/>
    </location>
</feature>
<dbReference type="InterPro" id="IPR003399">
    <property type="entry name" value="Mce/MlaD"/>
</dbReference>
<dbReference type="NCBIfam" id="TIGR00996">
    <property type="entry name" value="Mtu_fam_mce"/>
    <property type="match status" value="1"/>
</dbReference>
<dbReference type="EMBL" id="JAGGMS010000001">
    <property type="protein sequence ID" value="MBP2186511.1"/>
    <property type="molecule type" value="Genomic_DNA"/>
</dbReference>
<organism evidence="4 5">
    <name type="scientific">Amycolatopsis magusensis</name>
    <dbReference type="NCBI Taxonomy" id="882444"/>
    <lineage>
        <taxon>Bacteria</taxon>
        <taxon>Bacillati</taxon>
        <taxon>Actinomycetota</taxon>
        <taxon>Actinomycetes</taxon>
        <taxon>Pseudonocardiales</taxon>
        <taxon>Pseudonocardiaceae</taxon>
        <taxon>Amycolatopsis</taxon>
    </lineage>
</organism>
<dbReference type="PANTHER" id="PTHR33371:SF16">
    <property type="entry name" value="MCE-FAMILY PROTEIN MCE3F"/>
    <property type="match status" value="1"/>
</dbReference>
<protein>
    <submittedName>
        <fullName evidence="4">Phospholipid/cholesterol/gamma-HCH transport system substrate-binding protein</fullName>
    </submittedName>
</protein>
<dbReference type="PANTHER" id="PTHR33371">
    <property type="entry name" value="INTERMEMBRANE PHOSPHOLIPID TRANSPORT SYSTEM BINDING PROTEIN MLAD-RELATED"/>
    <property type="match status" value="1"/>
</dbReference>
<reference evidence="4 5" key="1">
    <citation type="submission" date="2021-03" db="EMBL/GenBank/DDBJ databases">
        <title>Sequencing the genomes of 1000 actinobacteria strains.</title>
        <authorList>
            <person name="Klenk H.-P."/>
        </authorList>
    </citation>
    <scope>NUCLEOTIDE SEQUENCE [LARGE SCALE GENOMIC DNA]</scope>
    <source>
        <strain evidence="4 5">DSM 45510</strain>
    </source>
</reference>
<dbReference type="Proteomes" id="UP000741013">
    <property type="component" value="Unassembled WGS sequence"/>
</dbReference>
<evidence type="ECO:0000313" key="5">
    <source>
        <dbReference type="Proteomes" id="UP000741013"/>
    </source>
</evidence>
<evidence type="ECO:0000256" key="1">
    <source>
        <dbReference type="SAM" id="MobiDB-lite"/>
    </source>
</evidence>
<dbReference type="InterPro" id="IPR005693">
    <property type="entry name" value="Mce"/>
</dbReference>
<feature type="domain" description="Mce/MlaD" evidence="2">
    <location>
        <begin position="39"/>
        <end position="114"/>
    </location>
</feature>
<comment type="caution">
    <text evidence="4">The sequence shown here is derived from an EMBL/GenBank/DDBJ whole genome shotgun (WGS) entry which is preliminary data.</text>
</comment>
<gene>
    <name evidence="4" type="ORF">JOM49_008037</name>
</gene>
<sequence length="403" mass="41778">MLTRKVRVQVLAFVVVALSAVAFIGGKYAGLGQLFGGSGYVVSLRLADGGGVFTNGEVTYRGVAVGRVGELRLTDDGMEVDLLIDGSAPPIPSNAAAVVSNRSAVGEQYVDLQPRTADGPFLEEGSAIPMESTRVPLPVQDLLGNLSSLNASVPTDALRTVVDEFYDAFHGTGPDLQVLLDSTTAFTQTAAEHLPQTQALITDGTTVLQTQLDSTDAWKSFSGNAKLFASELASADGDLRALIGTAPQAATQLSGLLEDTDPSLSILLANLLTTTDVFATRTAGMEELFVTIPKAVAATSTSIDMESGDLSIVTQFVDPPVCKQGYEGTPRRSPLDLTAGQFNTEAACTLPKGSASSVRGAQNAPKGGVPPIAVPGSKLAGPLSSPALPQVSASMEEMLWLPN</sequence>
<dbReference type="Pfam" id="PF11887">
    <property type="entry name" value="Mce4_CUP1"/>
    <property type="match status" value="1"/>
</dbReference>
<evidence type="ECO:0000313" key="4">
    <source>
        <dbReference type="EMBL" id="MBP2186511.1"/>
    </source>
</evidence>
<dbReference type="InterPro" id="IPR052336">
    <property type="entry name" value="MlaD_Phospholipid_Transporter"/>
</dbReference>
<keyword evidence="5" id="KW-1185">Reference proteome</keyword>
<accession>A0ABS4Q4A5</accession>
<name>A0ABS4Q4A5_9PSEU</name>
<dbReference type="RefSeq" id="WP_209669639.1">
    <property type="nucleotide sequence ID" value="NZ_JAGGMS010000001.1"/>
</dbReference>
<proteinExistence type="predicted"/>
<dbReference type="Pfam" id="PF02470">
    <property type="entry name" value="MlaD"/>
    <property type="match status" value="1"/>
</dbReference>
<dbReference type="InterPro" id="IPR024516">
    <property type="entry name" value="Mce_C"/>
</dbReference>
<evidence type="ECO:0000259" key="3">
    <source>
        <dbReference type="Pfam" id="PF11887"/>
    </source>
</evidence>
<evidence type="ECO:0000259" key="2">
    <source>
        <dbReference type="Pfam" id="PF02470"/>
    </source>
</evidence>